<dbReference type="InterPro" id="IPR036388">
    <property type="entry name" value="WH-like_DNA-bd_sf"/>
</dbReference>
<keyword evidence="7" id="KW-1185">Reference proteome</keyword>
<reference evidence="7" key="1">
    <citation type="submission" date="2016-10" db="EMBL/GenBank/DDBJ databases">
        <authorList>
            <person name="Varghese N."/>
            <person name="Submissions S."/>
        </authorList>
    </citation>
    <scope>NUCLEOTIDE SEQUENCE [LARGE SCALE GENOMIC DNA]</scope>
    <source>
        <strain evidence="7">DSM 22376</strain>
    </source>
</reference>
<dbReference type="Pfam" id="PF00126">
    <property type="entry name" value="HTH_1"/>
    <property type="match status" value="1"/>
</dbReference>
<evidence type="ECO:0000256" key="4">
    <source>
        <dbReference type="ARBA" id="ARBA00023163"/>
    </source>
</evidence>
<dbReference type="PROSITE" id="PS50931">
    <property type="entry name" value="HTH_LYSR"/>
    <property type="match status" value="1"/>
</dbReference>
<evidence type="ECO:0000256" key="1">
    <source>
        <dbReference type="ARBA" id="ARBA00009437"/>
    </source>
</evidence>
<evidence type="ECO:0000256" key="2">
    <source>
        <dbReference type="ARBA" id="ARBA00023015"/>
    </source>
</evidence>
<evidence type="ECO:0000256" key="3">
    <source>
        <dbReference type="ARBA" id="ARBA00023125"/>
    </source>
</evidence>
<dbReference type="SUPFAM" id="SSF46785">
    <property type="entry name" value="Winged helix' DNA-binding domain"/>
    <property type="match status" value="1"/>
</dbReference>
<dbReference type="PANTHER" id="PTHR30126:SF5">
    <property type="entry name" value="HTH-TYPE TRANSCRIPTIONAL ACTIVATOR CMPR"/>
    <property type="match status" value="1"/>
</dbReference>
<proteinExistence type="inferred from homology"/>
<evidence type="ECO:0000259" key="5">
    <source>
        <dbReference type="PROSITE" id="PS50931"/>
    </source>
</evidence>
<sequence>MNYTLHQLYVFLKVTQNKSITKAAVELHLTQPAVSIQLKNFQDQFEFPLTEVIGRKLYVTDFGKEIAIAAEKVLNEVEAINYKTLAYKGELSGRLKISIVSTGKYVMPYFLSDFLRRNPGVDLVLDVTNKKQVLESLENNEVDFSLVSVLPDSIQIDKVELLPNELYMMVNAEQVFEKEIYKVSILEELAVIYREEGSGTRYIMEKFIENNNLNVPKKVELTGNEAVKQAVLAGLGCSIMPLIGVKNELNNGSLQIVPVKGLPIKSNWNLIWLKGKKFSPVATAYLDFIQNEKEIIIDASFKWIKDRNRGTGNKELKS</sequence>
<protein>
    <submittedName>
        <fullName evidence="6">DNA-binding transcriptional regulator, LysR family</fullName>
    </submittedName>
</protein>
<dbReference type="InterPro" id="IPR036390">
    <property type="entry name" value="WH_DNA-bd_sf"/>
</dbReference>
<dbReference type="Gene3D" id="1.10.10.10">
    <property type="entry name" value="Winged helix-like DNA-binding domain superfamily/Winged helix DNA-binding domain"/>
    <property type="match status" value="1"/>
</dbReference>
<dbReference type="SUPFAM" id="SSF53850">
    <property type="entry name" value="Periplasmic binding protein-like II"/>
    <property type="match status" value="1"/>
</dbReference>
<accession>A0A1H4E5L7</accession>
<dbReference type="GO" id="GO:0000976">
    <property type="term" value="F:transcription cis-regulatory region binding"/>
    <property type="evidence" value="ECO:0007669"/>
    <property type="project" value="TreeGrafter"/>
</dbReference>
<evidence type="ECO:0000313" key="6">
    <source>
        <dbReference type="EMBL" id="SEA80311.1"/>
    </source>
</evidence>
<dbReference type="InterPro" id="IPR005119">
    <property type="entry name" value="LysR_subst-bd"/>
</dbReference>
<dbReference type="Proteomes" id="UP000198951">
    <property type="component" value="Unassembled WGS sequence"/>
</dbReference>
<dbReference type="InterPro" id="IPR000847">
    <property type="entry name" value="LysR_HTH_N"/>
</dbReference>
<keyword evidence="3 6" id="KW-0238">DNA-binding</keyword>
<dbReference type="STRING" id="150146.SAMN05443667_10912"/>
<gene>
    <name evidence="6" type="ORF">SAMN05443667_10912</name>
</gene>
<dbReference type="RefSeq" id="WP_091090754.1">
    <property type="nucleotide sequence ID" value="NZ_FNRD01000009.1"/>
</dbReference>
<dbReference type="Pfam" id="PF03466">
    <property type="entry name" value="LysR_substrate"/>
    <property type="match status" value="1"/>
</dbReference>
<dbReference type="OrthoDB" id="9785745at2"/>
<name>A0A1H4E5L7_9FLAO</name>
<dbReference type="AlphaFoldDB" id="A0A1H4E5L7"/>
<feature type="domain" description="HTH lysR-type" evidence="5">
    <location>
        <begin position="1"/>
        <end position="60"/>
    </location>
</feature>
<dbReference type="GO" id="GO:0003700">
    <property type="term" value="F:DNA-binding transcription factor activity"/>
    <property type="evidence" value="ECO:0007669"/>
    <property type="project" value="InterPro"/>
</dbReference>
<dbReference type="PANTHER" id="PTHR30126">
    <property type="entry name" value="HTH-TYPE TRANSCRIPTIONAL REGULATOR"/>
    <property type="match status" value="1"/>
</dbReference>
<dbReference type="Gene3D" id="3.40.190.10">
    <property type="entry name" value="Periplasmic binding protein-like II"/>
    <property type="match status" value="2"/>
</dbReference>
<keyword evidence="2" id="KW-0805">Transcription regulation</keyword>
<keyword evidence="4" id="KW-0804">Transcription</keyword>
<comment type="similarity">
    <text evidence="1">Belongs to the LysR transcriptional regulatory family.</text>
</comment>
<organism evidence="6 7">
    <name type="scientific">Flavobacterium gillisiae</name>
    <dbReference type="NCBI Taxonomy" id="150146"/>
    <lineage>
        <taxon>Bacteria</taxon>
        <taxon>Pseudomonadati</taxon>
        <taxon>Bacteroidota</taxon>
        <taxon>Flavobacteriia</taxon>
        <taxon>Flavobacteriales</taxon>
        <taxon>Flavobacteriaceae</taxon>
        <taxon>Flavobacterium</taxon>
    </lineage>
</organism>
<dbReference type="EMBL" id="FNRD01000009">
    <property type="protein sequence ID" value="SEA80311.1"/>
    <property type="molecule type" value="Genomic_DNA"/>
</dbReference>
<evidence type="ECO:0000313" key="7">
    <source>
        <dbReference type="Proteomes" id="UP000198951"/>
    </source>
</evidence>